<reference evidence="11" key="1">
    <citation type="submission" date="2016-06" db="EMBL/GenBank/DDBJ databases">
        <title>Parallel loss of symbiosis genes in relatives of nitrogen-fixing non-legume Parasponia.</title>
        <authorList>
            <person name="Van Velzen R."/>
            <person name="Holmer R."/>
            <person name="Bu F."/>
            <person name="Rutten L."/>
            <person name="Van Zeijl A."/>
            <person name="Liu W."/>
            <person name="Santuari L."/>
            <person name="Cao Q."/>
            <person name="Sharma T."/>
            <person name="Shen D."/>
            <person name="Roswanjaya Y."/>
            <person name="Wardhani T."/>
            <person name="Kalhor M.S."/>
            <person name="Jansen J."/>
            <person name="Van den Hoogen J."/>
            <person name="Gungor B."/>
            <person name="Hartog M."/>
            <person name="Hontelez J."/>
            <person name="Verver J."/>
            <person name="Yang W.-C."/>
            <person name="Schijlen E."/>
            <person name="Repin R."/>
            <person name="Schilthuizen M."/>
            <person name="Schranz E."/>
            <person name="Heidstra R."/>
            <person name="Miyata K."/>
            <person name="Fedorova E."/>
            <person name="Kohlen W."/>
            <person name="Bisseling T."/>
            <person name="Smit S."/>
            <person name="Geurts R."/>
        </authorList>
    </citation>
    <scope>NUCLEOTIDE SEQUENCE [LARGE SCALE GENOMIC DNA]</scope>
    <source>
        <strain evidence="11">cv. WU1-14</strain>
    </source>
</reference>
<evidence type="ECO:0000256" key="7">
    <source>
        <dbReference type="ARBA" id="ARBA00023033"/>
    </source>
</evidence>
<dbReference type="PRINTS" id="PR00463">
    <property type="entry name" value="EP450I"/>
</dbReference>
<dbReference type="PRINTS" id="PR00385">
    <property type="entry name" value="P450"/>
</dbReference>
<dbReference type="STRING" id="3476.A0A2P5DGA5"/>
<dbReference type="InterPro" id="IPR036396">
    <property type="entry name" value="Cyt_P450_sf"/>
</dbReference>
<protein>
    <submittedName>
        <fullName evidence="10">Cytochrome P450, E-class, group I</fullName>
    </submittedName>
</protein>
<dbReference type="AlphaFoldDB" id="A0A2P5DGA5"/>
<name>A0A2P5DGA5_PARAD</name>
<evidence type="ECO:0000256" key="3">
    <source>
        <dbReference type="ARBA" id="ARBA00022617"/>
    </source>
</evidence>
<evidence type="ECO:0000256" key="8">
    <source>
        <dbReference type="PIRSR" id="PIRSR602401-1"/>
    </source>
</evidence>
<evidence type="ECO:0000256" key="1">
    <source>
        <dbReference type="ARBA" id="ARBA00001971"/>
    </source>
</evidence>
<evidence type="ECO:0000313" key="10">
    <source>
        <dbReference type="EMBL" id="PON72319.1"/>
    </source>
</evidence>
<dbReference type="GO" id="GO:0020037">
    <property type="term" value="F:heme binding"/>
    <property type="evidence" value="ECO:0007669"/>
    <property type="project" value="InterPro"/>
</dbReference>
<dbReference type="OrthoDB" id="1470350at2759"/>
<keyword evidence="11" id="KW-1185">Reference proteome</keyword>
<sequence>MTLKVSQKRVDIWLQNGEYAASTRAKKRTSTVVPISSIVAPVSLVLRHGGNVISRCALGGKYTREDGRESFGELARRAIKLIGAFNFQDVVPYLGWINILTGFNARLGETVKAFDILLDEVIEEHEQKIGDQSDKKDLDMFLGGTDNSASVMEWAMTELAKNPSVMKKAQEEARRVVGNKPKIDEADIAQMEYLKCVNNESLILHAPVLITRKSTTATKLEGYDIPAKTRVLINVWAIKRDPRLWERSEEFVPERFVNNPVDFKGHHNQIIPFGEGSRACPGIIFAMAEIDYVLANLLYWFDWNLPPGQTGKDLDLSDIFGPVIHKKVPLRLVPVIHSCSS</sequence>
<accession>A0A2P5DGA5</accession>
<dbReference type="EMBL" id="JXTB01000040">
    <property type="protein sequence ID" value="PON72319.1"/>
    <property type="molecule type" value="Genomic_DNA"/>
</dbReference>
<dbReference type="PANTHER" id="PTHR47955:SF18">
    <property type="entry name" value="CYTOCHROME P450 71A1-LIKE"/>
    <property type="match status" value="1"/>
</dbReference>
<evidence type="ECO:0000256" key="5">
    <source>
        <dbReference type="ARBA" id="ARBA00023002"/>
    </source>
</evidence>
<dbReference type="GO" id="GO:0005506">
    <property type="term" value="F:iron ion binding"/>
    <property type="evidence" value="ECO:0007669"/>
    <property type="project" value="InterPro"/>
</dbReference>
<keyword evidence="7 9" id="KW-0503">Monooxygenase</keyword>
<evidence type="ECO:0000256" key="9">
    <source>
        <dbReference type="RuleBase" id="RU000461"/>
    </source>
</evidence>
<organism evidence="10 11">
    <name type="scientific">Parasponia andersonii</name>
    <name type="common">Sponia andersonii</name>
    <dbReference type="NCBI Taxonomy" id="3476"/>
    <lineage>
        <taxon>Eukaryota</taxon>
        <taxon>Viridiplantae</taxon>
        <taxon>Streptophyta</taxon>
        <taxon>Embryophyta</taxon>
        <taxon>Tracheophyta</taxon>
        <taxon>Spermatophyta</taxon>
        <taxon>Magnoliopsida</taxon>
        <taxon>eudicotyledons</taxon>
        <taxon>Gunneridae</taxon>
        <taxon>Pentapetalae</taxon>
        <taxon>rosids</taxon>
        <taxon>fabids</taxon>
        <taxon>Rosales</taxon>
        <taxon>Cannabaceae</taxon>
        <taxon>Parasponia</taxon>
    </lineage>
</organism>
<keyword evidence="3 8" id="KW-0349">Heme</keyword>
<dbReference type="GO" id="GO:0016705">
    <property type="term" value="F:oxidoreductase activity, acting on paired donors, with incorporation or reduction of molecular oxygen"/>
    <property type="evidence" value="ECO:0007669"/>
    <property type="project" value="InterPro"/>
</dbReference>
<keyword evidence="4 8" id="KW-0479">Metal-binding</keyword>
<dbReference type="Proteomes" id="UP000237105">
    <property type="component" value="Unassembled WGS sequence"/>
</dbReference>
<dbReference type="InterPro" id="IPR017972">
    <property type="entry name" value="Cyt_P450_CS"/>
</dbReference>
<keyword evidence="5 9" id="KW-0560">Oxidoreductase</keyword>
<evidence type="ECO:0000256" key="2">
    <source>
        <dbReference type="ARBA" id="ARBA00010617"/>
    </source>
</evidence>
<comment type="cofactor">
    <cofactor evidence="1 8">
        <name>heme</name>
        <dbReference type="ChEBI" id="CHEBI:30413"/>
    </cofactor>
</comment>
<dbReference type="FunFam" id="1.10.630.10:FF:000126">
    <property type="entry name" value="Predicted protein"/>
    <property type="match status" value="1"/>
</dbReference>
<dbReference type="Gene3D" id="1.10.630.10">
    <property type="entry name" value="Cytochrome P450"/>
    <property type="match status" value="2"/>
</dbReference>
<comment type="caution">
    <text evidence="10">The sequence shown here is derived from an EMBL/GenBank/DDBJ whole genome shotgun (WGS) entry which is preliminary data.</text>
</comment>
<evidence type="ECO:0000256" key="6">
    <source>
        <dbReference type="ARBA" id="ARBA00023004"/>
    </source>
</evidence>
<dbReference type="PROSITE" id="PS00086">
    <property type="entry name" value="CYTOCHROME_P450"/>
    <property type="match status" value="1"/>
</dbReference>
<keyword evidence="6 8" id="KW-0408">Iron</keyword>
<evidence type="ECO:0000256" key="4">
    <source>
        <dbReference type="ARBA" id="ARBA00022723"/>
    </source>
</evidence>
<proteinExistence type="inferred from homology"/>
<gene>
    <name evidence="10" type="ORF">PanWU01x14_067100</name>
</gene>
<dbReference type="SUPFAM" id="SSF48264">
    <property type="entry name" value="Cytochrome P450"/>
    <property type="match status" value="1"/>
</dbReference>
<dbReference type="PANTHER" id="PTHR47955">
    <property type="entry name" value="CYTOCHROME P450 FAMILY 71 PROTEIN"/>
    <property type="match status" value="1"/>
</dbReference>
<comment type="similarity">
    <text evidence="2 9">Belongs to the cytochrome P450 family.</text>
</comment>
<dbReference type="InterPro" id="IPR001128">
    <property type="entry name" value="Cyt_P450"/>
</dbReference>
<dbReference type="GO" id="GO:0004497">
    <property type="term" value="F:monooxygenase activity"/>
    <property type="evidence" value="ECO:0007669"/>
    <property type="project" value="UniProtKB-KW"/>
</dbReference>
<feature type="binding site" description="axial binding residue" evidence="8">
    <location>
        <position position="280"/>
    </location>
    <ligand>
        <name>heme</name>
        <dbReference type="ChEBI" id="CHEBI:30413"/>
    </ligand>
    <ligandPart>
        <name>Fe</name>
        <dbReference type="ChEBI" id="CHEBI:18248"/>
    </ligandPart>
</feature>
<dbReference type="Pfam" id="PF00067">
    <property type="entry name" value="p450"/>
    <property type="match status" value="1"/>
</dbReference>
<evidence type="ECO:0000313" key="11">
    <source>
        <dbReference type="Proteomes" id="UP000237105"/>
    </source>
</evidence>
<dbReference type="InterPro" id="IPR002401">
    <property type="entry name" value="Cyt_P450_E_grp-I"/>
</dbReference>